<sequence>MKAWTTQALLAYLARWRTRHTAVEVEAAEHLAAIRPTDTRQPYADGSNG</sequence>
<evidence type="ECO:0000313" key="2">
    <source>
        <dbReference type="Proteomes" id="UP001595698"/>
    </source>
</evidence>
<protein>
    <submittedName>
        <fullName evidence="1">Uncharacterized protein</fullName>
    </submittedName>
</protein>
<gene>
    <name evidence="1" type="ORF">ACFOYY_32780</name>
</gene>
<keyword evidence="2" id="KW-1185">Reference proteome</keyword>
<dbReference type="Proteomes" id="UP001595698">
    <property type="component" value="Unassembled WGS sequence"/>
</dbReference>
<dbReference type="RefSeq" id="WP_386194972.1">
    <property type="nucleotide sequence ID" value="NZ_JBHSBC010000039.1"/>
</dbReference>
<comment type="caution">
    <text evidence="1">The sequence shown here is derived from an EMBL/GenBank/DDBJ whole genome shotgun (WGS) entry which is preliminary data.</text>
</comment>
<evidence type="ECO:0000313" key="1">
    <source>
        <dbReference type="EMBL" id="MFC3984942.1"/>
    </source>
</evidence>
<reference evidence="2" key="1">
    <citation type="journal article" date="2019" name="Int. J. Syst. Evol. Microbiol.">
        <title>The Global Catalogue of Microorganisms (GCM) 10K type strain sequencing project: providing services to taxonomists for standard genome sequencing and annotation.</title>
        <authorList>
            <consortium name="The Broad Institute Genomics Platform"/>
            <consortium name="The Broad Institute Genome Sequencing Center for Infectious Disease"/>
            <person name="Wu L."/>
            <person name="Ma J."/>
        </authorList>
    </citation>
    <scope>NUCLEOTIDE SEQUENCE [LARGE SCALE GENOMIC DNA]</scope>
    <source>
        <strain evidence="2">TBRC 7912</strain>
    </source>
</reference>
<organism evidence="1 2">
    <name type="scientific">Streptosporangium jomthongense</name>
    <dbReference type="NCBI Taxonomy" id="1193683"/>
    <lineage>
        <taxon>Bacteria</taxon>
        <taxon>Bacillati</taxon>
        <taxon>Actinomycetota</taxon>
        <taxon>Actinomycetes</taxon>
        <taxon>Streptosporangiales</taxon>
        <taxon>Streptosporangiaceae</taxon>
        <taxon>Streptosporangium</taxon>
    </lineage>
</organism>
<name>A0ABV8F8C1_9ACTN</name>
<accession>A0ABV8F8C1</accession>
<proteinExistence type="predicted"/>
<dbReference type="EMBL" id="JBHSBC010000039">
    <property type="protein sequence ID" value="MFC3984942.1"/>
    <property type="molecule type" value="Genomic_DNA"/>
</dbReference>